<evidence type="ECO:0000313" key="2">
    <source>
        <dbReference type="Proteomes" id="UP001497482"/>
    </source>
</evidence>
<proteinExistence type="predicted"/>
<protein>
    <recommendedName>
        <fullName evidence="3">Secreted protein</fullName>
    </recommendedName>
</protein>
<reference evidence="1 2" key="1">
    <citation type="submission" date="2024-04" db="EMBL/GenBank/DDBJ databases">
        <authorList>
            <person name="Waldvogel A.-M."/>
            <person name="Schoenle A."/>
        </authorList>
    </citation>
    <scope>NUCLEOTIDE SEQUENCE [LARGE SCALE GENOMIC DNA]</scope>
</reference>
<dbReference type="AlphaFoldDB" id="A0AAV2JJU0"/>
<keyword evidence="2" id="KW-1185">Reference proteome</keyword>
<gene>
    <name evidence="1" type="ORF">KC01_LOCUS9198</name>
</gene>
<accession>A0AAV2JJU0</accession>
<organism evidence="1 2">
    <name type="scientific">Knipowitschia caucasica</name>
    <name type="common">Caucasian dwarf goby</name>
    <name type="synonym">Pomatoschistus caucasicus</name>
    <dbReference type="NCBI Taxonomy" id="637954"/>
    <lineage>
        <taxon>Eukaryota</taxon>
        <taxon>Metazoa</taxon>
        <taxon>Chordata</taxon>
        <taxon>Craniata</taxon>
        <taxon>Vertebrata</taxon>
        <taxon>Euteleostomi</taxon>
        <taxon>Actinopterygii</taxon>
        <taxon>Neopterygii</taxon>
        <taxon>Teleostei</taxon>
        <taxon>Neoteleostei</taxon>
        <taxon>Acanthomorphata</taxon>
        <taxon>Gobiaria</taxon>
        <taxon>Gobiiformes</taxon>
        <taxon>Gobioidei</taxon>
        <taxon>Gobiidae</taxon>
        <taxon>Gobiinae</taxon>
        <taxon>Knipowitschia</taxon>
    </lineage>
</organism>
<evidence type="ECO:0000313" key="1">
    <source>
        <dbReference type="EMBL" id="CAL1577951.1"/>
    </source>
</evidence>
<dbReference type="EMBL" id="OZ035835">
    <property type="protein sequence ID" value="CAL1577951.1"/>
    <property type="molecule type" value="Genomic_DNA"/>
</dbReference>
<evidence type="ECO:0008006" key="3">
    <source>
        <dbReference type="Google" id="ProtNLM"/>
    </source>
</evidence>
<sequence length="76" mass="8680">MALLFCAARLTNARTTHELSHLCSLHDSGHFWHRGVGLSPFGSSFVGVETSQCRRWREMGSLTDILEERHEVHAFR</sequence>
<name>A0AAV2JJU0_KNICA</name>
<dbReference type="Proteomes" id="UP001497482">
    <property type="component" value="Chromosome 13"/>
</dbReference>